<dbReference type="STRING" id="2025994.A0A2T3A7U3"/>
<keyword evidence="2" id="KW-1185">Reference proteome</keyword>
<organism evidence="1 2">
    <name type="scientific">Coniella lustricola</name>
    <dbReference type="NCBI Taxonomy" id="2025994"/>
    <lineage>
        <taxon>Eukaryota</taxon>
        <taxon>Fungi</taxon>
        <taxon>Dikarya</taxon>
        <taxon>Ascomycota</taxon>
        <taxon>Pezizomycotina</taxon>
        <taxon>Sordariomycetes</taxon>
        <taxon>Sordariomycetidae</taxon>
        <taxon>Diaporthales</taxon>
        <taxon>Schizoparmaceae</taxon>
        <taxon>Coniella</taxon>
    </lineage>
</organism>
<reference evidence="1 2" key="1">
    <citation type="journal article" date="2018" name="Mycol. Prog.">
        <title>Coniella lustricola, a new species from submerged detritus.</title>
        <authorList>
            <person name="Raudabaugh D.B."/>
            <person name="Iturriaga T."/>
            <person name="Carver A."/>
            <person name="Mondo S."/>
            <person name="Pangilinan J."/>
            <person name="Lipzen A."/>
            <person name="He G."/>
            <person name="Amirebrahimi M."/>
            <person name="Grigoriev I.V."/>
            <person name="Miller A.N."/>
        </authorList>
    </citation>
    <scope>NUCLEOTIDE SEQUENCE [LARGE SCALE GENOMIC DNA]</scope>
    <source>
        <strain evidence="1 2">B22-T-1</strain>
    </source>
</reference>
<evidence type="ECO:0000313" key="2">
    <source>
        <dbReference type="Proteomes" id="UP000241462"/>
    </source>
</evidence>
<sequence>MATAGGTESCLTFDSNTQAWLQQLYEAWANNAPLSTYSAIRDGLLGQREHLDMRIATLSAVAKIACSRRPPSHQLDALASSGWDELLSIASIIKSRTSSDSSDNSRKRKRAYNEANRLRNLALVAALWSPQLVFHYGWNSASQVQMNMLRACAAAYPSFLHDFRPRLNAVLLERHRQGIRSCRVKTLNEAPVQLHRDLDLGVLNAVTHDEAAENRWVTSQDGCVSVNDATGLLLKDVRPKHFQMYLLRRDRYGLLAARGENSAPSSPQMMPMHPFTPISGPLCYPPRDPNSRSPISEMNLQLQPPPLIESDTIEQQRTRHIDCEPQHGTGMQSTLADLSFNHLLAASAGAGPGDLASIPDAEFLALLDETQLSPGLRGIHATDSYDTSDFRSAAHTTAANPFVWPAALGDLHDSSCNADAFIDPSLGPGPQITSAGQLVSNLTSTNNTSEADLEVLSLADQPVATGSRDAQHHQVSPGDDLLISTSLSSSTGQKSARLYIHAGPRSLSLASPLVVGSPSTSIERTLHTRYRNLIATYMQQHTRNTSQAQVQASKVFSRPSPHHFGLSCSACLSPSTQWALAWTHPDSPLPMRGRARSPDEADLLYLTGDQALLAAQQQQDCGSLDLFLHKKPIVIKERFLDSNMHTVHKVARLLQHSSASSVLEVDGCSFPSKESGSTPDRDLANDILSKLLRSEDSNTLPEDFGSDATTRMLRLRNITNAHRPRVTMLPRFRLLDNLIERTRRRSRSSHGDGSHSFVSSSSLQTLIDSASFSTLGLTGSSAARCLSPLISGTWFRNLDGILFCTLTFPRSANANSEASDRQSGDSGGETRFFILEQDDVLLIPPGYQAVCALHSATHSVAEGGLFWDSHNVIQIVKLACDEVRTEQSSTKTQSATQSLMHDEEEGILDEIPRLVTELEALVKSYLGDFSGSMEKDVFLSEFQAAINKFRELCLEAHE</sequence>
<dbReference type="EMBL" id="KZ678443">
    <property type="protein sequence ID" value="PSR84451.1"/>
    <property type="molecule type" value="Genomic_DNA"/>
</dbReference>
<proteinExistence type="predicted"/>
<name>A0A2T3A7U3_9PEZI</name>
<accession>A0A2T3A7U3</accession>
<gene>
    <name evidence="1" type="ORF">BD289DRAFT_482761</name>
</gene>
<protein>
    <recommendedName>
        <fullName evidence="3">JmjC domain-containing protein</fullName>
    </recommendedName>
</protein>
<evidence type="ECO:0008006" key="3">
    <source>
        <dbReference type="Google" id="ProtNLM"/>
    </source>
</evidence>
<dbReference type="AlphaFoldDB" id="A0A2T3A7U3"/>
<dbReference type="Proteomes" id="UP000241462">
    <property type="component" value="Unassembled WGS sequence"/>
</dbReference>
<evidence type="ECO:0000313" key="1">
    <source>
        <dbReference type="EMBL" id="PSR84451.1"/>
    </source>
</evidence>
<dbReference type="OrthoDB" id="4588818at2759"/>
<dbReference type="InParanoid" id="A0A2T3A7U3"/>